<keyword evidence="2" id="KW-0378">Hydrolase</keyword>
<protein>
    <submittedName>
        <fullName evidence="2">Endonuclease domain-containing protein</fullName>
    </submittedName>
</protein>
<dbReference type="InterPro" id="IPR047216">
    <property type="entry name" value="Endonuclease_DUF559_bact"/>
</dbReference>
<accession>A0A967AWS9</accession>
<dbReference type="RefSeq" id="WP_152575842.1">
    <property type="nucleotide sequence ID" value="NZ_VIKU02000007.1"/>
</dbReference>
<dbReference type="PANTHER" id="PTHR38590">
    <property type="entry name" value="BLL0828 PROTEIN"/>
    <property type="match status" value="1"/>
</dbReference>
<keyword evidence="2" id="KW-0540">Nuclease</keyword>
<dbReference type="PANTHER" id="PTHR38590:SF1">
    <property type="entry name" value="BLL0828 PROTEIN"/>
    <property type="match status" value="1"/>
</dbReference>
<dbReference type="InterPro" id="IPR007569">
    <property type="entry name" value="DUF559"/>
</dbReference>
<reference evidence="2" key="2">
    <citation type="submission" date="2020-03" db="EMBL/GenBank/DDBJ databases">
        <title>Flavobacteriaceae bacterium strain TP-CH-4, a member of the family Flavobacteriaceae isolated from a deep-sea seamount.</title>
        <authorList>
            <person name="Zhang D.-C."/>
        </authorList>
    </citation>
    <scope>NUCLEOTIDE SEQUENCE</scope>
    <source>
        <strain evidence="2">TP-CH-4</strain>
    </source>
</reference>
<feature type="domain" description="DUF559" evidence="1">
    <location>
        <begin position="12"/>
        <end position="116"/>
    </location>
</feature>
<evidence type="ECO:0000259" key="1">
    <source>
        <dbReference type="Pfam" id="PF04480"/>
    </source>
</evidence>
<organism evidence="2 3">
    <name type="scientific">Pelagihabitans pacificus</name>
    <dbReference type="NCBI Taxonomy" id="2696054"/>
    <lineage>
        <taxon>Bacteria</taxon>
        <taxon>Pseudomonadati</taxon>
        <taxon>Bacteroidota</taxon>
        <taxon>Flavobacteriia</taxon>
        <taxon>Flavobacteriales</taxon>
        <taxon>Flavobacteriaceae</taxon>
        <taxon>Pelagihabitans</taxon>
    </lineage>
</organism>
<dbReference type="Proteomes" id="UP000707206">
    <property type="component" value="Unassembled WGS sequence"/>
</dbReference>
<dbReference type="Pfam" id="PF04480">
    <property type="entry name" value="DUF559"/>
    <property type="match status" value="1"/>
</dbReference>
<name>A0A967AWS9_9FLAO</name>
<sequence length="125" mass="15027">MARSLHNRKYLKGFRKELRNNPTKAESMLWKALQRRQLKGRKFRRQHSIQNYIVDFYCSEEQLIVELDGAVHHNMVNEQYDLKRAQELRRLGFKLLRFENDTVFEQLDMVLEAISAAFGKREDAR</sequence>
<proteinExistence type="predicted"/>
<dbReference type="EMBL" id="VIKU02000007">
    <property type="protein sequence ID" value="NHF61344.1"/>
    <property type="molecule type" value="Genomic_DNA"/>
</dbReference>
<dbReference type="InterPro" id="IPR011335">
    <property type="entry name" value="Restrct_endonuc-II-like"/>
</dbReference>
<dbReference type="AlphaFoldDB" id="A0A967AWS9"/>
<dbReference type="GO" id="GO:0004519">
    <property type="term" value="F:endonuclease activity"/>
    <property type="evidence" value="ECO:0007669"/>
    <property type="project" value="UniProtKB-KW"/>
</dbReference>
<keyword evidence="2" id="KW-0255">Endonuclease</keyword>
<dbReference type="Gene3D" id="3.40.960.10">
    <property type="entry name" value="VSR Endonuclease"/>
    <property type="match status" value="1"/>
</dbReference>
<dbReference type="CDD" id="cd01038">
    <property type="entry name" value="Endonuclease_DUF559"/>
    <property type="match status" value="1"/>
</dbReference>
<evidence type="ECO:0000313" key="3">
    <source>
        <dbReference type="Proteomes" id="UP000707206"/>
    </source>
</evidence>
<reference evidence="2" key="1">
    <citation type="submission" date="2019-07" db="EMBL/GenBank/DDBJ databases">
        <authorList>
            <person name="De-Chao Zhang Q."/>
        </authorList>
    </citation>
    <scope>NUCLEOTIDE SEQUENCE</scope>
    <source>
        <strain evidence="2">TP-CH-4</strain>
    </source>
</reference>
<gene>
    <name evidence="2" type="ORF">FK220_018465</name>
</gene>
<comment type="caution">
    <text evidence="2">The sequence shown here is derived from an EMBL/GenBank/DDBJ whole genome shotgun (WGS) entry which is preliminary data.</text>
</comment>
<evidence type="ECO:0000313" key="2">
    <source>
        <dbReference type="EMBL" id="NHF61344.1"/>
    </source>
</evidence>
<keyword evidence="3" id="KW-1185">Reference proteome</keyword>
<dbReference type="SUPFAM" id="SSF52980">
    <property type="entry name" value="Restriction endonuclease-like"/>
    <property type="match status" value="1"/>
</dbReference>